<keyword evidence="1" id="KW-0548">Nucleotidyltransferase</keyword>
<keyword evidence="2" id="KW-1185">Reference proteome</keyword>
<accession>A0AC61MZV4</accession>
<dbReference type="EMBL" id="CP068393">
    <property type="protein sequence ID" value="QUC67963.1"/>
    <property type="molecule type" value="Genomic_DNA"/>
</dbReference>
<sequence>MLSFEDFRLQGPEIDALKKQITEHRLVHAVLITGQPGAGKRTLAGLIARSLMCSSDREKPCGQCDGCRLTLAGEHPDITVIEKGNPISPDVQKGRTTIPVEDIREMIRLCSRYAYGGGNRVVMIPDAENMTPQAQNSLLKILEEPPQNTFFLMTTSHPEQILTTVRSRCRNIKLIPWDEKYITEVIVSSGVEQEIAEKAARVSGGSIGNAIRLSSDDSYWKLKDEIVKAFFGNRKRSEVLNISTSWKDRKGSSDQLFDILEDIVRQLLKYRLFHDGKDYPEDYSKEWQRFAEKAPLERFTLLTDAIACARKQNASNVNFQAVIEQLLLTLIGECDLWAE</sequence>
<dbReference type="EC" id="2.7.7.7" evidence="1"/>
<reference evidence="1" key="1">
    <citation type="submission" date="2021-01" db="EMBL/GenBank/DDBJ databases">
        <title>Complete genome sequence of Clostridiales bacterium R-7.</title>
        <authorList>
            <person name="Mahoney-Kurpe S.C."/>
            <person name="Palevich N."/>
            <person name="Koike S."/>
            <person name="Moon C.D."/>
            <person name="Attwood G.T."/>
        </authorList>
    </citation>
    <scope>NUCLEOTIDE SEQUENCE</scope>
    <source>
        <strain evidence="1">R-7</strain>
    </source>
</reference>
<dbReference type="Proteomes" id="UP000682782">
    <property type="component" value="Chromosome"/>
</dbReference>
<evidence type="ECO:0000313" key="1">
    <source>
        <dbReference type="EMBL" id="QUC67963.1"/>
    </source>
</evidence>
<keyword evidence="1" id="KW-0808">Transferase</keyword>
<evidence type="ECO:0000313" key="2">
    <source>
        <dbReference type="Proteomes" id="UP000682782"/>
    </source>
</evidence>
<gene>
    <name evidence="1" type="primary">holB</name>
    <name evidence="1" type="ORF">JYE49_04495</name>
</gene>
<proteinExistence type="predicted"/>
<organism evidence="1 2">
    <name type="scientific">Aristaeella hokkaidonensis</name>
    <dbReference type="NCBI Taxonomy" id="3046382"/>
    <lineage>
        <taxon>Bacteria</taxon>
        <taxon>Bacillati</taxon>
        <taxon>Bacillota</taxon>
        <taxon>Clostridia</taxon>
        <taxon>Eubacteriales</taxon>
        <taxon>Aristaeellaceae</taxon>
        <taxon>Aristaeella</taxon>
    </lineage>
</organism>
<protein>
    <submittedName>
        <fullName evidence="1">DNA polymerase III subunit delta</fullName>
        <ecNumber evidence="1">2.7.7.7</ecNumber>
    </submittedName>
</protein>
<name>A0AC61MZV4_9FIRM</name>